<evidence type="ECO:0000313" key="3">
    <source>
        <dbReference type="Proteomes" id="UP000289738"/>
    </source>
</evidence>
<sequence>MRDIIYEQKEQIGSGPRQSQLISTVMKSRGLKGGSMVNIIGELEDTASSSSQTPLVPHANDDRPTTKRKRSRTNALKLMAMKNPNRREPCRVNMFFLTHKPRDEKSMSERTSKTFLELEDGIASHSEKLESTNQDDILSRICGGLNLKTERLIEEVKENVQVEIQNIQQKMQEEMETKLQERVEAMKSQMLCGFNMFLNQNSKSLFCMFLNQNSKSLFHVNYSI</sequence>
<organism evidence="2 3">
    <name type="scientific">Arachis hypogaea</name>
    <name type="common">Peanut</name>
    <dbReference type="NCBI Taxonomy" id="3818"/>
    <lineage>
        <taxon>Eukaryota</taxon>
        <taxon>Viridiplantae</taxon>
        <taxon>Streptophyta</taxon>
        <taxon>Embryophyta</taxon>
        <taxon>Tracheophyta</taxon>
        <taxon>Spermatophyta</taxon>
        <taxon>Magnoliopsida</taxon>
        <taxon>eudicotyledons</taxon>
        <taxon>Gunneridae</taxon>
        <taxon>Pentapetalae</taxon>
        <taxon>rosids</taxon>
        <taxon>fabids</taxon>
        <taxon>Fabales</taxon>
        <taxon>Fabaceae</taxon>
        <taxon>Papilionoideae</taxon>
        <taxon>50 kb inversion clade</taxon>
        <taxon>dalbergioids sensu lato</taxon>
        <taxon>Dalbergieae</taxon>
        <taxon>Pterocarpus clade</taxon>
        <taxon>Arachis</taxon>
    </lineage>
</organism>
<comment type="caution">
    <text evidence="2">The sequence shown here is derived from an EMBL/GenBank/DDBJ whole genome shotgun (WGS) entry which is preliminary data.</text>
</comment>
<dbReference type="EMBL" id="SDMP01000018">
    <property type="protein sequence ID" value="RYQ96044.1"/>
    <property type="molecule type" value="Genomic_DNA"/>
</dbReference>
<keyword evidence="3" id="KW-1185">Reference proteome</keyword>
<proteinExistence type="predicted"/>
<evidence type="ECO:0000256" key="1">
    <source>
        <dbReference type="SAM" id="MobiDB-lite"/>
    </source>
</evidence>
<feature type="region of interest" description="Disordered" evidence="1">
    <location>
        <begin position="46"/>
        <end position="72"/>
    </location>
</feature>
<dbReference type="Proteomes" id="UP000289738">
    <property type="component" value="Chromosome B08"/>
</dbReference>
<name>A0A444Y290_ARAHY</name>
<gene>
    <name evidence="2" type="ORF">Ahy_B08g091513</name>
</gene>
<accession>A0A444Y290</accession>
<reference evidence="2 3" key="1">
    <citation type="submission" date="2019-01" db="EMBL/GenBank/DDBJ databases">
        <title>Sequencing of cultivated peanut Arachis hypogaea provides insights into genome evolution and oil improvement.</title>
        <authorList>
            <person name="Chen X."/>
        </authorList>
    </citation>
    <scope>NUCLEOTIDE SEQUENCE [LARGE SCALE GENOMIC DNA]</scope>
    <source>
        <strain evidence="3">cv. Fuhuasheng</strain>
        <tissue evidence="2">Leaves</tissue>
    </source>
</reference>
<protein>
    <submittedName>
        <fullName evidence="2">Uncharacterized protein</fullName>
    </submittedName>
</protein>
<evidence type="ECO:0000313" key="2">
    <source>
        <dbReference type="EMBL" id="RYQ96044.1"/>
    </source>
</evidence>
<dbReference type="AlphaFoldDB" id="A0A444Y290"/>